<organism evidence="2 3">
    <name type="scientific">Elysia marginata</name>
    <dbReference type="NCBI Taxonomy" id="1093978"/>
    <lineage>
        <taxon>Eukaryota</taxon>
        <taxon>Metazoa</taxon>
        <taxon>Spiralia</taxon>
        <taxon>Lophotrochozoa</taxon>
        <taxon>Mollusca</taxon>
        <taxon>Gastropoda</taxon>
        <taxon>Heterobranchia</taxon>
        <taxon>Euthyneura</taxon>
        <taxon>Panpulmonata</taxon>
        <taxon>Sacoglossa</taxon>
        <taxon>Placobranchoidea</taxon>
        <taxon>Plakobranchidae</taxon>
        <taxon>Elysia</taxon>
    </lineage>
</organism>
<protein>
    <submittedName>
        <fullName evidence="2">Uncharacterized protein</fullName>
    </submittedName>
</protein>
<dbReference type="EMBL" id="BMAT01009044">
    <property type="protein sequence ID" value="GFR97561.1"/>
    <property type="molecule type" value="Genomic_DNA"/>
</dbReference>
<sequence length="74" mass="8070">MSPLVSPHMTHTDQEMTAASASECEVRRVRGMPASLTRPLLAKQIPQPETRLDMSSVITHGRNLEQEGGGKEGE</sequence>
<proteinExistence type="predicted"/>
<dbReference type="AlphaFoldDB" id="A0AAV4HKA1"/>
<comment type="caution">
    <text evidence="2">The sequence shown here is derived from an EMBL/GenBank/DDBJ whole genome shotgun (WGS) entry which is preliminary data.</text>
</comment>
<evidence type="ECO:0000256" key="1">
    <source>
        <dbReference type="SAM" id="MobiDB-lite"/>
    </source>
</evidence>
<accession>A0AAV4HKA1</accession>
<evidence type="ECO:0000313" key="3">
    <source>
        <dbReference type="Proteomes" id="UP000762676"/>
    </source>
</evidence>
<gene>
    <name evidence="2" type="ORF">ElyMa_004481000</name>
</gene>
<reference evidence="2 3" key="1">
    <citation type="journal article" date="2021" name="Elife">
        <title>Chloroplast acquisition without the gene transfer in kleptoplastic sea slugs, Plakobranchus ocellatus.</title>
        <authorList>
            <person name="Maeda T."/>
            <person name="Takahashi S."/>
            <person name="Yoshida T."/>
            <person name="Shimamura S."/>
            <person name="Takaki Y."/>
            <person name="Nagai Y."/>
            <person name="Toyoda A."/>
            <person name="Suzuki Y."/>
            <person name="Arimoto A."/>
            <person name="Ishii H."/>
            <person name="Satoh N."/>
            <person name="Nishiyama T."/>
            <person name="Hasebe M."/>
            <person name="Maruyama T."/>
            <person name="Minagawa J."/>
            <person name="Obokata J."/>
            <person name="Shigenobu S."/>
        </authorList>
    </citation>
    <scope>NUCLEOTIDE SEQUENCE [LARGE SCALE GENOMIC DNA]</scope>
</reference>
<dbReference type="Proteomes" id="UP000762676">
    <property type="component" value="Unassembled WGS sequence"/>
</dbReference>
<keyword evidence="3" id="KW-1185">Reference proteome</keyword>
<evidence type="ECO:0000313" key="2">
    <source>
        <dbReference type="EMBL" id="GFR97561.1"/>
    </source>
</evidence>
<feature type="region of interest" description="Disordered" evidence="1">
    <location>
        <begin position="1"/>
        <end position="22"/>
    </location>
</feature>
<name>A0AAV4HKA1_9GAST</name>